<keyword evidence="1" id="KW-0479">Metal-binding</keyword>
<sequence>MEESTDTALPAGKLPQPRKRRRPIVPDVERRRVKAACLPCRSNKLKCDNQRPCQRCQKTGTVCHFADTTTPGGVGGTLRPSEREQLFETILKKNGISVPDDLDALHLYVEHMYNSPQTNRPNIIGPEHPGSSARSLSTIPRPSRPEEPTKEVQNEQQDSDASSVVVAHVPKSQTHVHDQGKTFFNGGFSAWAFFDSVHQTVARDHTSLQPREATTAYKHFMIDSPEVLFNDLRTSLLAAIPPREVLDFLTSTFFRYSQSNFFWVHPEIFSRKQDAFLNGTHEFDPQNRSPGKRPAEFICSLFMVLALGSQYADLDQDRQPPALPGPDLSSNDRFDISGIKVPPLKRNPGWRFYQVSRRLLADVVCSCSMTSIQACALQGVFLITTSAHDIAYNMWGLAVRMCVNMGLHQAAGEGVLHPHVRELRNRLWWSVMTLDCLFGHWMGRPKMLDDSDCDTPFPEDLPELRLEQPTGSVLGQIALIKICRIIDRIVKRIYPSATSSPGKGQVINMESFIELQDALEQWKSDLPPKLKLSPTSTRGTVHLHLTQQHAVMLMTRTSLSHVAATVGFRPNIKHSMKTNFLLDAARQCISAAISTIRLLAGLEERGLLCQYAFQDPLYCTAALCVLLLAAKLEPPGPEMKEIIMQGSLLLQQLSKGSETANSSLEGIVNGFKPYLKPRTKAPTEDTQPNGQTTRAQGHKAWEAWMSQPTRPGSPVMANHTQVPNHILAGEAIYNISGPSYDYLADTSTHTGDDRDSPRQPDTDNISALCPDYQSMAFDNLMNTWTGAHPFWFSELEDGVGDLT</sequence>
<dbReference type="Pfam" id="PF00172">
    <property type="entry name" value="Zn_clus"/>
    <property type="match status" value="1"/>
</dbReference>
<evidence type="ECO:0000313" key="5">
    <source>
        <dbReference type="EMBL" id="CEO56696.1"/>
    </source>
</evidence>
<dbReference type="SMART" id="SM00906">
    <property type="entry name" value="Fungal_trans"/>
    <property type="match status" value="1"/>
</dbReference>
<name>A0A0B7KPG3_BIOOC</name>
<dbReference type="SUPFAM" id="SSF57701">
    <property type="entry name" value="Zn2/Cys6 DNA-binding domain"/>
    <property type="match status" value="1"/>
</dbReference>
<dbReference type="InterPro" id="IPR050987">
    <property type="entry name" value="AtrR-like"/>
</dbReference>
<feature type="region of interest" description="Disordered" evidence="3">
    <location>
        <begin position="116"/>
        <end position="164"/>
    </location>
</feature>
<accession>A0A0B7KPG3</accession>
<dbReference type="Pfam" id="PF04082">
    <property type="entry name" value="Fungal_trans"/>
    <property type="match status" value="1"/>
</dbReference>
<dbReference type="GO" id="GO:0008270">
    <property type="term" value="F:zinc ion binding"/>
    <property type="evidence" value="ECO:0007669"/>
    <property type="project" value="InterPro"/>
</dbReference>
<evidence type="ECO:0000256" key="2">
    <source>
        <dbReference type="ARBA" id="ARBA00023242"/>
    </source>
</evidence>
<proteinExistence type="predicted"/>
<dbReference type="InterPro" id="IPR036864">
    <property type="entry name" value="Zn2-C6_fun-type_DNA-bd_sf"/>
</dbReference>
<dbReference type="PANTHER" id="PTHR46910">
    <property type="entry name" value="TRANSCRIPTION FACTOR PDR1"/>
    <property type="match status" value="1"/>
</dbReference>
<dbReference type="PANTHER" id="PTHR46910:SF23">
    <property type="entry name" value="THIAMINE REPRESSIBLE GENES REGULATORY PROTEIN THI1"/>
    <property type="match status" value="1"/>
</dbReference>
<dbReference type="EMBL" id="CDPU01000072">
    <property type="protein sequence ID" value="CEO56696.1"/>
    <property type="molecule type" value="Genomic_DNA"/>
</dbReference>
<evidence type="ECO:0000259" key="4">
    <source>
        <dbReference type="PROSITE" id="PS50048"/>
    </source>
</evidence>
<dbReference type="GO" id="GO:0003677">
    <property type="term" value="F:DNA binding"/>
    <property type="evidence" value="ECO:0007669"/>
    <property type="project" value="InterPro"/>
</dbReference>
<gene>
    <name evidence="5" type="ORF">BN869_000012754_1</name>
</gene>
<dbReference type="InterPro" id="IPR007219">
    <property type="entry name" value="XnlR_reg_dom"/>
</dbReference>
<feature type="compositionally biased region" description="Basic and acidic residues" evidence="3">
    <location>
        <begin position="143"/>
        <end position="153"/>
    </location>
</feature>
<dbReference type="CDD" id="cd12148">
    <property type="entry name" value="fungal_TF_MHR"/>
    <property type="match status" value="1"/>
</dbReference>
<feature type="region of interest" description="Disordered" evidence="3">
    <location>
        <begin position="744"/>
        <end position="765"/>
    </location>
</feature>
<keyword evidence="2" id="KW-0539">Nucleus</keyword>
<feature type="region of interest" description="Disordered" evidence="3">
    <location>
        <begin position="1"/>
        <end position="25"/>
    </location>
</feature>
<organism evidence="5">
    <name type="scientific">Bionectria ochroleuca</name>
    <name type="common">Gliocladium roseum</name>
    <dbReference type="NCBI Taxonomy" id="29856"/>
    <lineage>
        <taxon>Eukaryota</taxon>
        <taxon>Fungi</taxon>
        <taxon>Dikarya</taxon>
        <taxon>Ascomycota</taxon>
        <taxon>Pezizomycotina</taxon>
        <taxon>Sordariomycetes</taxon>
        <taxon>Hypocreomycetidae</taxon>
        <taxon>Hypocreales</taxon>
        <taxon>Bionectriaceae</taxon>
        <taxon>Clonostachys</taxon>
    </lineage>
</organism>
<dbReference type="InterPro" id="IPR001138">
    <property type="entry name" value="Zn2Cys6_DnaBD"/>
</dbReference>
<dbReference type="GO" id="GO:0006351">
    <property type="term" value="P:DNA-templated transcription"/>
    <property type="evidence" value="ECO:0007669"/>
    <property type="project" value="InterPro"/>
</dbReference>
<feature type="compositionally biased region" description="Basic and acidic residues" evidence="3">
    <location>
        <begin position="750"/>
        <end position="761"/>
    </location>
</feature>
<dbReference type="AlphaFoldDB" id="A0A0B7KPG3"/>
<dbReference type="SMART" id="SM00066">
    <property type="entry name" value="GAL4"/>
    <property type="match status" value="1"/>
</dbReference>
<dbReference type="Gene3D" id="4.10.240.10">
    <property type="entry name" value="Zn(2)-C6 fungal-type DNA-binding domain"/>
    <property type="match status" value="1"/>
</dbReference>
<dbReference type="PROSITE" id="PS00463">
    <property type="entry name" value="ZN2_CY6_FUNGAL_1"/>
    <property type="match status" value="1"/>
</dbReference>
<reference evidence="5" key="1">
    <citation type="submission" date="2015-01" db="EMBL/GenBank/DDBJ databases">
        <authorList>
            <person name="Durling Mikael"/>
        </authorList>
    </citation>
    <scope>NUCLEOTIDE SEQUENCE</scope>
</reference>
<evidence type="ECO:0000256" key="3">
    <source>
        <dbReference type="SAM" id="MobiDB-lite"/>
    </source>
</evidence>
<dbReference type="CDD" id="cd00067">
    <property type="entry name" value="GAL4"/>
    <property type="match status" value="1"/>
</dbReference>
<evidence type="ECO:0000256" key="1">
    <source>
        <dbReference type="ARBA" id="ARBA00022723"/>
    </source>
</evidence>
<dbReference type="GO" id="GO:0000981">
    <property type="term" value="F:DNA-binding transcription factor activity, RNA polymerase II-specific"/>
    <property type="evidence" value="ECO:0007669"/>
    <property type="project" value="InterPro"/>
</dbReference>
<feature type="domain" description="Zn(2)-C6 fungal-type" evidence="4">
    <location>
        <begin position="36"/>
        <end position="65"/>
    </location>
</feature>
<protein>
    <recommendedName>
        <fullName evidence="4">Zn(2)-C6 fungal-type domain-containing protein</fullName>
    </recommendedName>
</protein>
<dbReference type="PROSITE" id="PS50048">
    <property type="entry name" value="ZN2_CY6_FUNGAL_2"/>
    <property type="match status" value="1"/>
</dbReference>